<dbReference type="PANTHER" id="PTHR11532:SF63">
    <property type="entry name" value="CARBOXYPEPTIDASE Z"/>
    <property type="match status" value="1"/>
</dbReference>
<dbReference type="FunFam" id="3.40.630.10:FF:000020">
    <property type="entry name" value="Carboxypeptidase D"/>
    <property type="match status" value="1"/>
</dbReference>
<comment type="similarity">
    <text evidence="2 12">Belongs to the peptidase M14 family.</text>
</comment>
<dbReference type="SUPFAM" id="SSF53187">
    <property type="entry name" value="Zn-dependent exopeptidases"/>
    <property type="match status" value="1"/>
</dbReference>
<dbReference type="InterPro" id="IPR000834">
    <property type="entry name" value="Peptidase_M14"/>
</dbReference>
<dbReference type="GO" id="GO:0008270">
    <property type="term" value="F:zinc ion binding"/>
    <property type="evidence" value="ECO:0007669"/>
    <property type="project" value="InterPro"/>
</dbReference>
<keyword evidence="7" id="KW-0862">Zinc</keyword>
<dbReference type="PROSITE" id="PS00132">
    <property type="entry name" value="CARBOXYPEPT_ZN_1"/>
    <property type="match status" value="1"/>
</dbReference>
<dbReference type="PROSITE" id="PS50038">
    <property type="entry name" value="FZ"/>
    <property type="match status" value="1"/>
</dbReference>
<dbReference type="GO" id="GO:0006518">
    <property type="term" value="P:peptide metabolic process"/>
    <property type="evidence" value="ECO:0007669"/>
    <property type="project" value="TreeGrafter"/>
</dbReference>
<dbReference type="Gene3D" id="2.60.40.1120">
    <property type="entry name" value="Carboxypeptidase-like, regulatory domain"/>
    <property type="match status" value="1"/>
</dbReference>
<keyword evidence="8" id="KW-0482">Metalloprotease</keyword>
<comment type="cofactor">
    <cofactor evidence="1">
        <name>Zn(2+)</name>
        <dbReference type="ChEBI" id="CHEBI:29105"/>
    </cofactor>
</comment>
<dbReference type="Pfam" id="PF00246">
    <property type="entry name" value="Peptidase_M14"/>
    <property type="match status" value="1"/>
</dbReference>
<dbReference type="InterPro" id="IPR008969">
    <property type="entry name" value="CarboxyPept-like_regulatory"/>
</dbReference>
<dbReference type="SUPFAM" id="SSF49464">
    <property type="entry name" value="Carboxypeptidase regulatory domain-like"/>
    <property type="match status" value="1"/>
</dbReference>
<reference evidence="16 17" key="2">
    <citation type="journal article" date="2023" name="Mol. Biol. Evol.">
        <title>Genomics of Secondarily Temperate Adaptation in the Only Non-Antarctic Icefish.</title>
        <authorList>
            <person name="Rivera-Colon A.G."/>
            <person name="Rayamajhi N."/>
            <person name="Minhas B.F."/>
            <person name="Madrigal G."/>
            <person name="Bilyk K.T."/>
            <person name="Yoon V."/>
            <person name="Hune M."/>
            <person name="Gregory S."/>
            <person name="Cheng C.H.C."/>
            <person name="Catchen J.M."/>
        </authorList>
    </citation>
    <scope>NUCLEOTIDE SEQUENCE [LARGE SCALE GENOMIC DNA]</scope>
    <source>
        <strain evidence="16">JMC-PN-2008</strain>
    </source>
</reference>
<name>A0AAN7ZV70_ELEMC</name>
<keyword evidence="6" id="KW-0378">Hydrolase</keyword>
<feature type="disulfide bond" evidence="11">
    <location>
        <begin position="119"/>
        <end position="143"/>
    </location>
</feature>
<dbReference type="FunFam" id="2.60.40.1120:FF:000021">
    <property type="entry name" value="Carboxypeptidase Z"/>
    <property type="match status" value="1"/>
</dbReference>
<dbReference type="SMART" id="SM00063">
    <property type="entry name" value="FRI"/>
    <property type="match status" value="1"/>
</dbReference>
<evidence type="ECO:0000256" key="11">
    <source>
        <dbReference type="PROSITE-ProRule" id="PRU00090"/>
    </source>
</evidence>
<keyword evidence="3" id="KW-0121">Carboxypeptidase</keyword>
<evidence type="ECO:0000256" key="3">
    <source>
        <dbReference type="ARBA" id="ARBA00022645"/>
    </source>
</evidence>
<feature type="chain" id="PRO_5043034017" description="Carboxypeptidase Z" evidence="13">
    <location>
        <begin position="18"/>
        <end position="667"/>
    </location>
</feature>
<comment type="caution">
    <text evidence="16">The sequence shown here is derived from an EMBL/GenBank/DDBJ whole genome shotgun (WGS) entry which is preliminary data.</text>
</comment>
<dbReference type="GO" id="GO:0004181">
    <property type="term" value="F:metallocarboxypeptidase activity"/>
    <property type="evidence" value="ECO:0007669"/>
    <property type="project" value="InterPro"/>
</dbReference>
<keyword evidence="5" id="KW-0479">Metal-binding</keyword>
<protein>
    <recommendedName>
        <fullName evidence="18">Carboxypeptidase Z</fullName>
    </recommendedName>
</protein>
<proteinExistence type="inferred from homology"/>
<evidence type="ECO:0000313" key="16">
    <source>
        <dbReference type="EMBL" id="KAK5848381.1"/>
    </source>
</evidence>
<dbReference type="FunFam" id="1.10.2000.10:FF:000012">
    <property type="entry name" value="Carboxypeptidase Z"/>
    <property type="match status" value="1"/>
</dbReference>
<dbReference type="CDD" id="cd11308">
    <property type="entry name" value="Peptidase_M14NE-CP-C_like"/>
    <property type="match status" value="1"/>
</dbReference>
<dbReference type="Gene3D" id="1.10.2000.10">
    <property type="entry name" value="Frizzled cysteine-rich domain"/>
    <property type="match status" value="1"/>
</dbReference>
<evidence type="ECO:0000256" key="6">
    <source>
        <dbReference type="ARBA" id="ARBA00022801"/>
    </source>
</evidence>
<dbReference type="Proteomes" id="UP001346869">
    <property type="component" value="Unassembled WGS sequence"/>
</dbReference>
<dbReference type="InterPro" id="IPR050753">
    <property type="entry name" value="Peptidase_M14_domain"/>
</dbReference>
<evidence type="ECO:0000256" key="10">
    <source>
        <dbReference type="ARBA" id="ARBA00023180"/>
    </source>
</evidence>
<evidence type="ECO:0008006" key="18">
    <source>
        <dbReference type="Google" id="ProtNLM"/>
    </source>
</evidence>
<reference evidence="16 17" key="1">
    <citation type="journal article" date="2023" name="Genes (Basel)">
        <title>Chromosome-Level Genome Assembly and Circadian Gene Repertoire of the Patagonia Blennie Eleginops maclovinus-The Closest Ancestral Proxy of Antarctic Cryonotothenioids.</title>
        <authorList>
            <person name="Cheng C.C."/>
            <person name="Rivera-Colon A.G."/>
            <person name="Minhas B.F."/>
            <person name="Wilson L."/>
            <person name="Rayamajhi N."/>
            <person name="Vargas-Chacoff L."/>
            <person name="Catchen J.M."/>
        </authorList>
    </citation>
    <scope>NUCLEOTIDE SEQUENCE [LARGE SCALE GENOMIC DNA]</scope>
    <source>
        <strain evidence="16">JMC-PN-2008</strain>
    </source>
</reference>
<dbReference type="AlphaFoldDB" id="A0AAN7ZV70"/>
<dbReference type="Pfam" id="PF01392">
    <property type="entry name" value="Fz"/>
    <property type="match status" value="1"/>
</dbReference>
<dbReference type="PROSITE" id="PS00133">
    <property type="entry name" value="CARBOXYPEPT_ZN_2"/>
    <property type="match status" value="1"/>
</dbReference>
<dbReference type="GO" id="GO:0016485">
    <property type="term" value="P:protein processing"/>
    <property type="evidence" value="ECO:0007669"/>
    <property type="project" value="TreeGrafter"/>
</dbReference>
<gene>
    <name evidence="16" type="ORF">PBY51_006000</name>
</gene>
<accession>A0AAN7ZV70</accession>
<evidence type="ECO:0000259" key="14">
    <source>
        <dbReference type="PROSITE" id="PS50038"/>
    </source>
</evidence>
<comment type="caution">
    <text evidence="11">Lacks conserved residue(s) required for the propagation of feature annotation.</text>
</comment>
<keyword evidence="13" id="KW-0732">Signal</keyword>
<dbReference type="InterPro" id="IPR057247">
    <property type="entry name" value="CARBOXYPEPT_ZN_2"/>
</dbReference>
<feature type="active site" description="Proton donor/acceptor" evidence="12">
    <location>
        <position position="486"/>
    </location>
</feature>
<evidence type="ECO:0000256" key="2">
    <source>
        <dbReference type="ARBA" id="ARBA00005988"/>
    </source>
</evidence>
<feature type="domain" description="FZ" evidence="14">
    <location>
        <begin position="35"/>
        <end position="157"/>
    </location>
</feature>
<dbReference type="PROSITE" id="PS52035">
    <property type="entry name" value="PEPTIDASE_M14"/>
    <property type="match status" value="1"/>
</dbReference>
<dbReference type="PRINTS" id="PR00765">
    <property type="entry name" value="CRBOXYPTASEA"/>
</dbReference>
<evidence type="ECO:0000259" key="15">
    <source>
        <dbReference type="PROSITE" id="PS52035"/>
    </source>
</evidence>
<feature type="signal peptide" evidence="13">
    <location>
        <begin position="1"/>
        <end position="17"/>
    </location>
</feature>
<keyword evidence="10" id="KW-0325">Glycoprotein</keyword>
<keyword evidence="4" id="KW-0645">Protease</keyword>
<evidence type="ECO:0000313" key="17">
    <source>
        <dbReference type="Proteomes" id="UP001346869"/>
    </source>
</evidence>
<dbReference type="EMBL" id="JAUZQC010000025">
    <property type="protein sequence ID" value="KAK5848381.1"/>
    <property type="molecule type" value="Genomic_DNA"/>
</dbReference>
<evidence type="ECO:0000256" key="5">
    <source>
        <dbReference type="ARBA" id="ARBA00022723"/>
    </source>
</evidence>
<dbReference type="GO" id="GO:0005615">
    <property type="term" value="C:extracellular space"/>
    <property type="evidence" value="ECO:0007669"/>
    <property type="project" value="TreeGrafter"/>
</dbReference>
<evidence type="ECO:0000256" key="13">
    <source>
        <dbReference type="SAM" id="SignalP"/>
    </source>
</evidence>
<evidence type="ECO:0000256" key="8">
    <source>
        <dbReference type="ARBA" id="ARBA00023049"/>
    </source>
</evidence>
<dbReference type="InterPro" id="IPR036790">
    <property type="entry name" value="Frizzled_dom_sf"/>
</dbReference>
<evidence type="ECO:0000256" key="4">
    <source>
        <dbReference type="ARBA" id="ARBA00022670"/>
    </source>
</evidence>
<dbReference type="InterPro" id="IPR020067">
    <property type="entry name" value="Frizzled_dom"/>
</dbReference>
<evidence type="ECO:0000256" key="1">
    <source>
        <dbReference type="ARBA" id="ARBA00001947"/>
    </source>
</evidence>
<dbReference type="Pfam" id="PF13620">
    <property type="entry name" value="CarboxypepD_reg"/>
    <property type="match status" value="1"/>
</dbReference>
<evidence type="ECO:0000256" key="9">
    <source>
        <dbReference type="ARBA" id="ARBA00023157"/>
    </source>
</evidence>
<dbReference type="PANTHER" id="PTHR11532">
    <property type="entry name" value="PROTEASE M14 CARBOXYPEPTIDASE"/>
    <property type="match status" value="1"/>
</dbReference>
<dbReference type="SMART" id="SM00631">
    <property type="entry name" value="Zn_pept"/>
    <property type="match status" value="1"/>
</dbReference>
<evidence type="ECO:0000256" key="12">
    <source>
        <dbReference type="PROSITE-ProRule" id="PRU01379"/>
    </source>
</evidence>
<sequence length="667" mass="75755">MSIMLLILLQLLVLVSCAPPRCDPGFRGQCKPTVEEKPKCTDVMLSYCDDMPYTQTRFPNILNHRTREDAESSAEYLLMSVVESLLGGECNPEIRMLGCSVLAPRCEKENVLKPCRTTCEAVHKKCSHAFDGIEMAWPYFLDCDRFFVSDQEGCYDPLEGLRAEQTEEYVDDMDTPLSEQRDATLKFNHHTNAQMISILKKTEEKCEDIAKTYSIGRSTEGTELLVIEFSKNPGEHELLEPEMKYVGNMHGNEVLGRQLLILLAQHLCEEYLLGNERIQTIINTTRIHILPCMNPDGYDVAVSGLQDNNYSEDEEEGTRHISSNVGRNNAQNIDLNRNFPDLTSIVYTRRRQRRYRTDHIPIPDSYWFGKVAPETYAVMKWTRSIPFVLSANFHGGDLVVSYPYDLSKHPLGRNMFSPTPDAKVFQLLARTYANAHETMSRASARCGSSHSISEKGTVNGAQWSSIAGSMQDFNYLHTNCFEVTVELGCEKFPAEDELFNSWYENLEALLTFMETAHQGIKGIVLDEEGNAVKGARISVVAIRHDVTTAENGDYWRLLTPGVYIVTASAPGYTKAIKKVHLPVGMHTAGRVDFLLKKAALEPDNQEEVDTIQSMSSYDRFDPYNQHERYTVMADMSLNRQDSAKKPWWWTYFVMPEGPAPTWLLKHH</sequence>
<keyword evidence="9 11" id="KW-1015">Disulfide bond</keyword>
<dbReference type="Gene3D" id="3.40.630.10">
    <property type="entry name" value="Zn peptidases"/>
    <property type="match status" value="1"/>
</dbReference>
<dbReference type="SUPFAM" id="SSF63501">
    <property type="entry name" value="Frizzled cysteine-rich domain"/>
    <property type="match status" value="1"/>
</dbReference>
<dbReference type="InterPro" id="IPR057246">
    <property type="entry name" value="CARBOXYPEPT_ZN_1"/>
</dbReference>
<feature type="domain" description="Peptidase M14" evidence="15">
    <location>
        <begin position="188"/>
        <end position="516"/>
    </location>
</feature>
<evidence type="ECO:0000256" key="7">
    <source>
        <dbReference type="ARBA" id="ARBA00022833"/>
    </source>
</evidence>
<organism evidence="16 17">
    <name type="scientific">Eleginops maclovinus</name>
    <name type="common">Patagonian blennie</name>
    <name type="synonym">Eleginus maclovinus</name>
    <dbReference type="NCBI Taxonomy" id="56733"/>
    <lineage>
        <taxon>Eukaryota</taxon>
        <taxon>Metazoa</taxon>
        <taxon>Chordata</taxon>
        <taxon>Craniata</taxon>
        <taxon>Vertebrata</taxon>
        <taxon>Euteleostomi</taxon>
        <taxon>Actinopterygii</taxon>
        <taxon>Neopterygii</taxon>
        <taxon>Teleostei</taxon>
        <taxon>Neoteleostei</taxon>
        <taxon>Acanthomorphata</taxon>
        <taxon>Eupercaria</taxon>
        <taxon>Perciformes</taxon>
        <taxon>Notothenioidei</taxon>
        <taxon>Eleginopidae</taxon>
        <taxon>Eleginops</taxon>
    </lineage>
</organism>
<keyword evidence="17" id="KW-1185">Reference proteome</keyword>